<proteinExistence type="predicted"/>
<feature type="signal peptide" evidence="1">
    <location>
        <begin position="1"/>
        <end position="23"/>
    </location>
</feature>
<dbReference type="AlphaFoldDB" id="A0A4P7VEM2"/>
<reference evidence="3 4" key="1">
    <citation type="submission" date="2019-02" db="EMBL/GenBank/DDBJ databases">
        <title>Isolation and identification of novel species under the genus Muribaculum.</title>
        <authorList>
            <person name="Miyake S."/>
            <person name="Ding Y."/>
            <person name="Low A."/>
            <person name="Soh M."/>
            <person name="Seedorf H."/>
        </authorList>
    </citation>
    <scope>NUCLEOTIDE SEQUENCE [LARGE SCALE GENOMIC DNA]</scope>
    <source>
        <strain evidence="3 4">TLL-A4</strain>
    </source>
</reference>
<dbReference type="Gene3D" id="3.40.50.1110">
    <property type="entry name" value="SGNH hydrolase"/>
    <property type="match status" value="1"/>
</dbReference>
<dbReference type="PANTHER" id="PTHR30383">
    <property type="entry name" value="THIOESTERASE 1/PROTEASE 1/LYSOPHOSPHOLIPASE L1"/>
    <property type="match status" value="1"/>
</dbReference>
<feature type="chain" id="PRO_5020305173" description="SGNH hydrolase-type esterase domain-containing protein" evidence="1">
    <location>
        <begin position="24"/>
        <end position="432"/>
    </location>
</feature>
<dbReference type="PANTHER" id="PTHR30383:SF29">
    <property type="entry name" value="SGNH HYDROLASE-TYPE ESTERASE DOMAIN-CONTAINING PROTEIN"/>
    <property type="match status" value="1"/>
</dbReference>
<dbReference type="EMBL" id="CP039393">
    <property type="protein sequence ID" value="QCD35220.1"/>
    <property type="molecule type" value="Genomic_DNA"/>
</dbReference>
<evidence type="ECO:0000313" key="4">
    <source>
        <dbReference type="Proteomes" id="UP000297031"/>
    </source>
</evidence>
<dbReference type="SUPFAM" id="SSF52266">
    <property type="entry name" value="SGNH hydrolase"/>
    <property type="match status" value="1"/>
</dbReference>
<evidence type="ECO:0000256" key="1">
    <source>
        <dbReference type="SAM" id="SignalP"/>
    </source>
</evidence>
<keyword evidence="4" id="KW-1185">Reference proteome</keyword>
<dbReference type="GO" id="GO:0016788">
    <property type="term" value="F:hydrolase activity, acting on ester bonds"/>
    <property type="evidence" value="ECO:0007669"/>
    <property type="project" value="UniProtKB-ARBA"/>
</dbReference>
<dbReference type="Pfam" id="PF13472">
    <property type="entry name" value="Lipase_GDSL_2"/>
    <property type="match status" value="1"/>
</dbReference>
<dbReference type="Proteomes" id="UP000297031">
    <property type="component" value="Chromosome"/>
</dbReference>
<protein>
    <recommendedName>
        <fullName evidence="2">SGNH hydrolase-type esterase domain-containing protein</fullName>
    </recommendedName>
</protein>
<accession>A0A4P7VEM2</accession>
<evidence type="ECO:0000259" key="2">
    <source>
        <dbReference type="Pfam" id="PF13472"/>
    </source>
</evidence>
<feature type="domain" description="SGNH hydrolase-type esterase" evidence="2">
    <location>
        <begin position="247"/>
        <end position="413"/>
    </location>
</feature>
<dbReference type="RefSeq" id="WP_136410001.1">
    <property type="nucleotide sequence ID" value="NZ_CP039393.1"/>
</dbReference>
<name>A0A4P7VEM2_9BACT</name>
<organism evidence="3 4">
    <name type="scientific">Muribaculum gordoncarteri</name>
    <dbReference type="NCBI Taxonomy" id="2530390"/>
    <lineage>
        <taxon>Bacteria</taxon>
        <taxon>Pseudomonadati</taxon>
        <taxon>Bacteroidota</taxon>
        <taxon>Bacteroidia</taxon>
        <taxon>Bacteroidales</taxon>
        <taxon>Muribaculaceae</taxon>
        <taxon>Muribaculum</taxon>
    </lineage>
</organism>
<dbReference type="OrthoDB" id="9764375at2"/>
<gene>
    <name evidence="3" type="ORF">E7746_04615</name>
</gene>
<dbReference type="InterPro" id="IPR036514">
    <property type="entry name" value="SGNH_hydro_sf"/>
</dbReference>
<dbReference type="InterPro" id="IPR051532">
    <property type="entry name" value="Ester_Hydrolysis_Enzymes"/>
</dbReference>
<dbReference type="InterPro" id="IPR013830">
    <property type="entry name" value="SGNH_hydro"/>
</dbReference>
<keyword evidence="1" id="KW-0732">Signal</keyword>
<dbReference type="Gene3D" id="2.60.120.1360">
    <property type="match status" value="1"/>
</dbReference>
<sequence>MPSINKLYPILLTFIMLSVPRLAMSQYEDNDDKNIRENPEITQADSIDCDIEIPAYINRNKNHIITNGADWSRFSRRTVAPDTTVSIVHIGDSHIQADFATGHARDMLQQLYGNPGRGLITPLKMAGTNEPRDYAITSQSRWLSSKLLKKPWASPMGFTGVSITPKSKKCDLTIATLTKNEPEKPFNNVKILHSGKLEISRASVAGQPIECDIEYGDGSATINIPREVTEITVEMTKEDYLSIFGIVLANTKSEGVYYHTIGNNGATYSTYNAVDGMGADVARLNPDLVIISLGANEAFGKLSISNITDNIDLLVNDIRRHNKDATILLVTPMECQRSRIIRTKKGRRRSRNYSVNANILPIRNAILEYGRKHNISVYDWYDIAGGQGASTKWVKDKLMGGDRIHNTREGYRLQGQLLYEAINDAIINNAKL</sequence>
<dbReference type="KEGG" id="mgod:E7746_04615"/>
<evidence type="ECO:0000313" key="3">
    <source>
        <dbReference type="EMBL" id="QCD35220.1"/>
    </source>
</evidence>